<evidence type="ECO:0000256" key="5">
    <source>
        <dbReference type="ARBA" id="ARBA00023136"/>
    </source>
</evidence>
<gene>
    <name evidence="9" type="ORF">AsFPU1_0398</name>
</gene>
<reference evidence="10" key="1">
    <citation type="submission" date="2017-05" db="EMBL/GenBank/DDBJ databases">
        <title>Physiological properties and genetic analysis related to exopolysaccharide production of fresh-water unicellular cyanobacterium Aphanothece sacrum, Suizenji Nori, that has been cultured as a food source in Japan.</title>
        <authorList>
            <person name="Kanesaki Y."/>
            <person name="Yoshikawa S."/>
            <person name="Ohki K."/>
        </authorList>
    </citation>
    <scope>NUCLEOTIDE SEQUENCE [LARGE SCALE GENOMIC DNA]</scope>
    <source>
        <strain evidence="10">FPU1</strain>
    </source>
</reference>
<evidence type="ECO:0000256" key="4">
    <source>
        <dbReference type="ARBA" id="ARBA00023078"/>
    </source>
</evidence>
<sequence length="133" mass="15320">MSNTKSHKFAIKVIGFYSQNQTPKSNYTLIVPYSNLSKTLKQIQQKGGKIIEIVDLNMTPLEIEEINIFSSKNTEKEEKNIELLPLVSVNLSSESVLKSHKKNKNKKKSRFNKMKCKQPKIVSRKKSKYYLLG</sequence>
<keyword evidence="2" id="KW-0042">Antenna complex</keyword>
<name>A0A401ICN4_APHSA</name>
<dbReference type="Pfam" id="PF01383">
    <property type="entry name" value="CpcD"/>
    <property type="match status" value="1"/>
</dbReference>
<dbReference type="GO" id="GO:0030089">
    <property type="term" value="C:phycobilisome"/>
    <property type="evidence" value="ECO:0007669"/>
    <property type="project" value="UniProtKB-UniRule"/>
</dbReference>
<keyword evidence="10" id="KW-1185">Reference proteome</keyword>
<protein>
    <submittedName>
        <fullName evidence="9">CpcD/allophycocyanin linker protein</fullName>
    </submittedName>
</protein>
<dbReference type="PROSITE" id="PS51441">
    <property type="entry name" value="CPCD_LIKE"/>
    <property type="match status" value="1"/>
</dbReference>
<feature type="compositionally biased region" description="Basic residues" evidence="7">
    <location>
        <begin position="98"/>
        <end position="117"/>
    </location>
</feature>
<comment type="caution">
    <text evidence="9">The sequence shown here is derived from an EMBL/GenBank/DDBJ whole genome shotgun (WGS) entry which is preliminary data.</text>
</comment>
<dbReference type="AlphaFoldDB" id="A0A401ICN4"/>
<evidence type="ECO:0000313" key="9">
    <source>
        <dbReference type="EMBL" id="GBF79006.1"/>
    </source>
</evidence>
<dbReference type="InterPro" id="IPR008213">
    <property type="entry name" value="CpcD-like_dom"/>
</dbReference>
<accession>A0A401ICN4</accession>
<dbReference type="Proteomes" id="UP000287247">
    <property type="component" value="Unassembled WGS sequence"/>
</dbReference>
<organism evidence="9 10">
    <name type="scientific">Aphanothece sacrum FPU1</name>
    <dbReference type="NCBI Taxonomy" id="1920663"/>
    <lineage>
        <taxon>Bacteria</taxon>
        <taxon>Bacillati</taxon>
        <taxon>Cyanobacteriota</taxon>
        <taxon>Cyanophyceae</taxon>
        <taxon>Oscillatoriophycideae</taxon>
        <taxon>Chroococcales</taxon>
        <taxon>Aphanothecaceae</taxon>
        <taxon>Aphanothece</taxon>
    </lineage>
</organism>
<feature type="region of interest" description="Disordered" evidence="7">
    <location>
        <begin position="97"/>
        <end position="117"/>
    </location>
</feature>
<dbReference type="SMART" id="SM01094">
    <property type="entry name" value="CpcD"/>
    <property type="match status" value="1"/>
</dbReference>
<evidence type="ECO:0000256" key="7">
    <source>
        <dbReference type="SAM" id="MobiDB-lite"/>
    </source>
</evidence>
<keyword evidence="4" id="KW-0793">Thylakoid</keyword>
<evidence type="ECO:0000256" key="1">
    <source>
        <dbReference type="ARBA" id="ARBA00004445"/>
    </source>
</evidence>
<evidence type="ECO:0000256" key="3">
    <source>
        <dbReference type="ARBA" id="ARBA00022738"/>
    </source>
</evidence>
<evidence type="ECO:0000313" key="10">
    <source>
        <dbReference type="Proteomes" id="UP000287247"/>
    </source>
</evidence>
<evidence type="ECO:0000259" key="8">
    <source>
        <dbReference type="PROSITE" id="PS51441"/>
    </source>
</evidence>
<dbReference type="RefSeq" id="WP_124976523.1">
    <property type="nucleotide sequence ID" value="NZ_BDQK01000001.1"/>
</dbReference>
<feature type="domain" description="CpcD-like" evidence="8">
    <location>
        <begin position="6"/>
        <end position="56"/>
    </location>
</feature>
<proteinExistence type="predicted"/>
<keyword evidence="5" id="KW-0472">Membrane</keyword>
<evidence type="ECO:0000256" key="6">
    <source>
        <dbReference type="PROSITE-ProRule" id="PRU00771"/>
    </source>
</evidence>
<keyword evidence="3 6" id="KW-0605">Phycobilisome</keyword>
<evidence type="ECO:0000256" key="2">
    <source>
        <dbReference type="ARBA" id="ARBA00022549"/>
    </source>
</evidence>
<dbReference type="GO" id="GO:0031676">
    <property type="term" value="C:plasma membrane-derived thylakoid membrane"/>
    <property type="evidence" value="ECO:0007669"/>
    <property type="project" value="UniProtKB-SubCell"/>
</dbReference>
<dbReference type="EMBL" id="BDQK01000001">
    <property type="protein sequence ID" value="GBF79006.1"/>
    <property type="molecule type" value="Genomic_DNA"/>
</dbReference>
<comment type="subcellular location">
    <subcellularLocation>
        <location evidence="1">Cellular thylakoid membrane</location>
        <topology evidence="1">Peripheral membrane protein</topology>
        <orientation evidence="1">Cytoplasmic side</orientation>
    </subcellularLocation>
</comment>